<dbReference type="Proteomes" id="UP000828941">
    <property type="component" value="Chromosome 14"/>
</dbReference>
<dbReference type="EMBL" id="CM039439">
    <property type="protein sequence ID" value="KAI4296242.1"/>
    <property type="molecule type" value="Genomic_DNA"/>
</dbReference>
<name>A0ACB9KGB3_BAUVA</name>
<accession>A0ACB9KGB3</accession>
<evidence type="ECO:0000313" key="1">
    <source>
        <dbReference type="EMBL" id="KAI4296242.1"/>
    </source>
</evidence>
<evidence type="ECO:0000313" key="2">
    <source>
        <dbReference type="Proteomes" id="UP000828941"/>
    </source>
</evidence>
<comment type="caution">
    <text evidence="1">The sequence shown here is derived from an EMBL/GenBank/DDBJ whole genome shotgun (WGS) entry which is preliminary data.</text>
</comment>
<proteinExistence type="predicted"/>
<gene>
    <name evidence="1" type="ORF">L6164_036215</name>
</gene>
<organism evidence="1 2">
    <name type="scientific">Bauhinia variegata</name>
    <name type="common">Purple orchid tree</name>
    <name type="synonym">Phanera variegata</name>
    <dbReference type="NCBI Taxonomy" id="167791"/>
    <lineage>
        <taxon>Eukaryota</taxon>
        <taxon>Viridiplantae</taxon>
        <taxon>Streptophyta</taxon>
        <taxon>Embryophyta</taxon>
        <taxon>Tracheophyta</taxon>
        <taxon>Spermatophyta</taxon>
        <taxon>Magnoliopsida</taxon>
        <taxon>eudicotyledons</taxon>
        <taxon>Gunneridae</taxon>
        <taxon>Pentapetalae</taxon>
        <taxon>rosids</taxon>
        <taxon>fabids</taxon>
        <taxon>Fabales</taxon>
        <taxon>Fabaceae</taxon>
        <taxon>Cercidoideae</taxon>
        <taxon>Cercideae</taxon>
        <taxon>Bauhiniinae</taxon>
        <taxon>Bauhinia</taxon>
    </lineage>
</organism>
<sequence>MVRRTVLAWAVAVVCFVVLMKVTPAIPQPQKYHDFADKRKLLGIPNALNVISNFPFLVISAIGLTLLYHGNYFKIRFCDDLRPYAVIQFASSIAIPLMAILLPPMYTHSEYWLLAAGFYPLALVLDATDKLIYTLTFHIIH</sequence>
<protein>
    <submittedName>
        <fullName evidence="1">Uncharacterized protein</fullName>
    </submittedName>
</protein>
<reference evidence="1 2" key="1">
    <citation type="journal article" date="2022" name="DNA Res.">
        <title>Chromosomal-level genome assembly of the orchid tree Bauhinia variegata (Leguminosae; Cercidoideae) supports the allotetraploid origin hypothesis of Bauhinia.</title>
        <authorList>
            <person name="Zhong Y."/>
            <person name="Chen Y."/>
            <person name="Zheng D."/>
            <person name="Pang J."/>
            <person name="Liu Y."/>
            <person name="Luo S."/>
            <person name="Meng S."/>
            <person name="Qian L."/>
            <person name="Wei D."/>
            <person name="Dai S."/>
            <person name="Zhou R."/>
        </authorList>
    </citation>
    <scope>NUCLEOTIDE SEQUENCE [LARGE SCALE GENOMIC DNA]</scope>
    <source>
        <strain evidence="1">BV-YZ2020</strain>
    </source>
</reference>
<keyword evidence="2" id="KW-1185">Reference proteome</keyword>